<feature type="transmembrane region" description="Helical" evidence="1">
    <location>
        <begin position="40"/>
        <end position="60"/>
    </location>
</feature>
<dbReference type="PROSITE" id="PS50887">
    <property type="entry name" value="GGDEF"/>
    <property type="match status" value="1"/>
</dbReference>
<keyword evidence="1" id="KW-0472">Membrane</keyword>
<dbReference type="InterPro" id="IPR050469">
    <property type="entry name" value="Diguanylate_Cyclase"/>
</dbReference>
<feature type="transmembrane region" description="Helical" evidence="1">
    <location>
        <begin position="150"/>
        <end position="170"/>
    </location>
</feature>
<keyword evidence="1" id="KW-1133">Transmembrane helix</keyword>
<name>A0A6L5GP25_9FIRM</name>
<comment type="caution">
    <text evidence="3">The sequence shown here is derived from an EMBL/GenBank/DDBJ whole genome shotgun (WGS) entry which is preliminary data.</text>
</comment>
<feature type="domain" description="GGDEF" evidence="2">
    <location>
        <begin position="257"/>
        <end position="383"/>
    </location>
</feature>
<keyword evidence="1" id="KW-0812">Transmembrane</keyword>
<dbReference type="SMART" id="SM00267">
    <property type="entry name" value="GGDEF"/>
    <property type="match status" value="1"/>
</dbReference>
<dbReference type="AlphaFoldDB" id="A0A6L5GP25"/>
<dbReference type="Gene3D" id="3.30.70.270">
    <property type="match status" value="1"/>
</dbReference>
<feature type="transmembrane region" description="Helical" evidence="1">
    <location>
        <begin position="112"/>
        <end position="130"/>
    </location>
</feature>
<dbReference type="NCBIfam" id="TIGR00254">
    <property type="entry name" value="GGDEF"/>
    <property type="match status" value="1"/>
</dbReference>
<dbReference type="Pfam" id="PF00990">
    <property type="entry name" value="GGDEF"/>
    <property type="match status" value="1"/>
</dbReference>
<dbReference type="CDD" id="cd01949">
    <property type="entry name" value="GGDEF"/>
    <property type="match status" value="1"/>
</dbReference>
<proteinExistence type="predicted"/>
<dbReference type="GO" id="GO:0052621">
    <property type="term" value="F:diguanylate cyclase activity"/>
    <property type="evidence" value="ECO:0007669"/>
    <property type="project" value="TreeGrafter"/>
</dbReference>
<dbReference type="GO" id="GO:1902201">
    <property type="term" value="P:negative regulation of bacterial-type flagellum-dependent cell motility"/>
    <property type="evidence" value="ECO:0007669"/>
    <property type="project" value="TreeGrafter"/>
</dbReference>
<dbReference type="PANTHER" id="PTHR45138:SF24">
    <property type="entry name" value="DIGUANYLATE CYCLASE DGCC-RELATED"/>
    <property type="match status" value="1"/>
</dbReference>
<sequence>MPAFYYYTIYLMLEILCGVQTAVMAVRMNGNIGYSAEVRAFHQLSFCLIVEVIAECMWLLLTRRTGAGVRALLYFSCTADLLCIGYTVYFWYRFMDVRVTPRAKLLRRPRVVDVFWAIPVAVMTVLDGLSPITGMTFTLSAGGVYQREPWFPLHALCCFVYAVPVLHLVIQSWKQQDIDRQRFRMYLIFPILLVIGGILQIAVRWAPFSTVTFTFGMFLLFSSLQQRRINTDALTRLNNRAGAKAYLTGRLERAESEPFYLFMADVDKFKEINDRYGHIMGDEALILVSDMLRGLAKQYQSLFISRFGGDEFLFTISETEVDPMTLIREYSEALAGAIRTSGYGFHFTISIGYALADQNDIKLEALIRKADTGLYTEKERKAR</sequence>
<feature type="transmembrane region" description="Helical" evidence="1">
    <location>
        <begin position="6"/>
        <end position="28"/>
    </location>
</feature>
<dbReference type="InterPro" id="IPR029787">
    <property type="entry name" value="Nucleotide_cyclase"/>
</dbReference>
<dbReference type="Proteomes" id="UP000473648">
    <property type="component" value="Unassembled WGS sequence"/>
</dbReference>
<evidence type="ECO:0000313" key="4">
    <source>
        <dbReference type="Proteomes" id="UP000473648"/>
    </source>
</evidence>
<dbReference type="PANTHER" id="PTHR45138">
    <property type="entry name" value="REGULATORY COMPONENTS OF SENSORY TRANSDUCTION SYSTEM"/>
    <property type="match status" value="1"/>
</dbReference>
<dbReference type="EMBL" id="VOGB01000003">
    <property type="protein sequence ID" value="MQM72029.1"/>
    <property type="molecule type" value="Genomic_DNA"/>
</dbReference>
<organism evidence="3 4">
    <name type="scientific">Candidatus Pseudoramibacter fermentans</name>
    <dbReference type="NCBI Taxonomy" id="2594427"/>
    <lineage>
        <taxon>Bacteria</taxon>
        <taxon>Bacillati</taxon>
        <taxon>Bacillota</taxon>
        <taxon>Clostridia</taxon>
        <taxon>Eubacteriales</taxon>
        <taxon>Eubacteriaceae</taxon>
        <taxon>Pseudoramibacter</taxon>
    </lineage>
</organism>
<evidence type="ECO:0000256" key="1">
    <source>
        <dbReference type="SAM" id="Phobius"/>
    </source>
</evidence>
<dbReference type="InterPro" id="IPR000160">
    <property type="entry name" value="GGDEF_dom"/>
</dbReference>
<accession>A0A6L5GP25</accession>
<dbReference type="InterPro" id="IPR043128">
    <property type="entry name" value="Rev_trsase/Diguanyl_cyclase"/>
</dbReference>
<feature type="transmembrane region" description="Helical" evidence="1">
    <location>
        <begin position="72"/>
        <end position="92"/>
    </location>
</feature>
<dbReference type="GO" id="GO:0043709">
    <property type="term" value="P:cell adhesion involved in single-species biofilm formation"/>
    <property type="evidence" value="ECO:0007669"/>
    <property type="project" value="TreeGrafter"/>
</dbReference>
<protein>
    <submittedName>
        <fullName evidence="3">GGDEF domain-containing protein</fullName>
    </submittedName>
</protein>
<evidence type="ECO:0000313" key="3">
    <source>
        <dbReference type="EMBL" id="MQM72029.1"/>
    </source>
</evidence>
<evidence type="ECO:0000259" key="2">
    <source>
        <dbReference type="PROSITE" id="PS50887"/>
    </source>
</evidence>
<dbReference type="GO" id="GO:0005886">
    <property type="term" value="C:plasma membrane"/>
    <property type="evidence" value="ECO:0007669"/>
    <property type="project" value="TreeGrafter"/>
</dbReference>
<feature type="transmembrane region" description="Helical" evidence="1">
    <location>
        <begin position="182"/>
        <end position="199"/>
    </location>
</feature>
<gene>
    <name evidence="3" type="ORF">FRC53_01045</name>
</gene>
<dbReference type="SUPFAM" id="SSF55073">
    <property type="entry name" value="Nucleotide cyclase"/>
    <property type="match status" value="1"/>
</dbReference>
<reference evidence="3" key="1">
    <citation type="journal article" date="2020" name="Appl. Environ. Microbiol.">
        <title>Medium-Chain Fatty Acid Synthesis by 'Candidatus Weimeria bifida' gen. nov., sp. nov., and 'Candidatus Pseudoramibacter fermentans' sp. nov.</title>
        <authorList>
            <person name="Scarborough M.J."/>
            <person name="Myers K.S."/>
            <person name="Donohue T.J."/>
            <person name="Noguera D.R."/>
        </authorList>
    </citation>
    <scope>NUCLEOTIDE SEQUENCE</scope>
    <source>
        <strain evidence="3">EUB1.1</strain>
    </source>
</reference>
<keyword evidence="4" id="KW-1185">Reference proteome</keyword>